<dbReference type="Gene3D" id="3.40.50.300">
    <property type="entry name" value="P-loop containing nucleotide triphosphate hydrolases"/>
    <property type="match status" value="1"/>
</dbReference>
<proteinExistence type="inferred from homology"/>
<accession>A0A0S1SRY4</accession>
<dbReference type="KEGG" id="prf:PeribacterA2_0200"/>
<evidence type="ECO:0000259" key="6">
    <source>
        <dbReference type="PROSITE" id="PS50893"/>
    </source>
</evidence>
<dbReference type="GO" id="GO:0051301">
    <property type="term" value="P:cell division"/>
    <property type="evidence" value="ECO:0007669"/>
    <property type="project" value="UniProtKB-KW"/>
</dbReference>
<dbReference type="FunFam" id="3.40.50.300:FF:000056">
    <property type="entry name" value="Cell division ATP-binding protein FtsE"/>
    <property type="match status" value="1"/>
</dbReference>
<dbReference type="InterPro" id="IPR003439">
    <property type="entry name" value="ABC_transporter-like_ATP-bd"/>
</dbReference>
<sequence>MIVLREVTKTFGKKTVLDAVSLTINPGEFVCIVGPSGAGKSTLLKLLIGAERVTTGGIEVDGADLRGVPPPVLQLYRRRVGFIFQDERLIPHRTVAENAAFPLEASGWSDAAIRERTGDVLQLLGLSALANTLPAALSGGERARTAIARAIIHEPMILLADEPTGDLDPEQSLQILRIFQQLHQAGTTVVLATHDSHLVDSLQTRVVQLKDGKVVQDATGGYPSAPPPAAKHEILTKTPEESPPGSEPPEKRTIKITAIHS</sequence>
<evidence type="ECO:0000313" key="7">
    <source>
        <dbReference type="EMBL" id="ALM12901.1"/>
    </source>
</evidence>
<keyword evidence="4 7" id="KW-0067">ATP-binding</keyword>
<dbReference type="EMBL" id="CP013065">
    <property type="protein sequence ID" value="ALM12901.1"/>
    <property type="molecule type" value="Genomic_DNA"/>
</dbReference>
<gene>
    <name evidence="7" type="ORF">PeribacterD1_0200</name>
</gene>
<keyword evidence="7" id="KW-0131">Cell cycle</keyword>
<accession>A0A0S1SAM6</accession>
<dbReference type="GO" id="GO:0005524">
    <property type="term" value="F:ATP binding"/>
    <property type="evidence" value="ECO:0007669"/>
    <property type="project" value="UniProtKB-KW"/>
</dbReference>
<evidence type="ECO:0000256" key="1">
    <source>
        <dbReference type="ARBA" id="ARBA00005417"/>
    </source>
</evidence>
<protein>
    <submittedName>
        <fullName evidence="7">Cell division transport system ATP-binding protein</fullName>
    </submittedName>
</protein>
<accession>A0A0S1SJK1</accession>
<dbReference type="InterPro" id="IPR015854">
    <property type="entry name" value="ABC_transpr_LolD-like"/>
</dbReference>
<keyword evidence="2" id="KW-0813">Transport</keyword>
<reference evidence="7 8" key="2">
    <citation type="journal article" date="2016" name="PeerJ">
        <title>Analysis of five complete genome sequences for members of the class Peribacteria in the recently recognized Peregrinibacteria bacterial phylum.</title>
        <authorList>
            <person name="Anantharaman K."/>
            <person name="Brown C.T."/>
            <person name="Burstein D."/>
            <person name="Castelle C.J."/>
            <person name="Probst A.J."/>
            <person name="Thomas B.C."/>
            <person name="Williams K.H."/>
            <person name="Banfield J.F."/>
        </authorList>
    </citation>
    <scope>NUCLEOTIDE SEQUENCE [LARGE SCALE GENOMIC DNA]</scope>
    <source>
        <strain evidence="7">RIFOXYD1_FULL_PER-ii_59_16</strain>
    </source>
</reference>
<feature type="region of interest" description="Disordered" evidence="5">
    <location>
        <begin position="218"/>
        <end position="261"/>
    </location>
</feature>
<dbReference type="PANTHER" id="PTHR24220:SF470">
    <property type="entry name" value="CELL DIVISION ATP-BINDING PROTEIN FTSE"/>
    <property type="match status" value="1"/>
</dbReference>
<dbReference type="GO" id="GO:0016887">
    <property type="term" value="F:ATP hydrolysis activity"/>
    <property type="evidence" value="ECO:0007669"/>
    <property type="project" value="InterPro"/>
</dbReference>
<dbReference type="SUPFAM" id="SSF52540">
    <property type="entry name" value="P-loop containing nucleoside triphosphate hydrolases"/>
    <property type="match status" value="1"/>
</dbReference>
<feature type="compositionally biased region" description="Basic and acidic residues" evidence="5">
    <location>
        <begin position="230"/>
        <end position="240"/>
    </location>
</feature>
<evidence type="ECO:0000256" key="4">
    <source>
        <dbReference type="ARBA" id="ARBA00022840"/>
    </source>
</evidence>
<dbReference type="PROSITE" id="PS50893">
    <property type="entry name" value="ABC_TRANSPORTER_2"/>
    <property type="match status" value="1"/>
</dbReference>
<evidence type="ECO:0000256" key="5">
    <source>
        <dbReference type="SAM" id="MobiDB-lite"/>
    </source>
</evidence>
<accession>A0A0S1SMQ9</accession>
<comment type="similarity">
    <text evidence="1">Belongs to the ABC transporter superfamily.</text>
</comment>
<accession>A0A0S1SNK2</accession>
<feature type="domain" description="ABC transporter" evidence="6">
    <location>
        <begin position="2"/>
        <end position="236"/>
    </location>
</feature>
<dbReference type="CDD" id="cd03255">
    <property type="entry name" value="ABC_MJ0796_LolCDE_FtsE"/>
    <property type="match status" value="1"/>
</dbReference>
<dbReference type="PANTHER" id="PTHR24220">
    <property type="entry name" value="IMPORT ATP-BINDING PROTEIN"/>
    <property type="match status" value="1"/>
</dbReference>
<dbReference type="GO" id="GO:0022857">
    <property type="term" value="F:transmembrane transporter activity"/>
    <property type="evidence" value="ECO:0007669"/>
    <property type="project" value="TreeGrafter"/>
</dbReference>
<dbReference type="SMART" id="SM00382">
    <property type="entry name" value="AAA"/>
    <property type="match status" value="1"/>
</dbReference>
<dbReference type="InterPro" id="IPR017911">
    <property type="entry name" value="MacB-like_ATP-bd"/>
</dbReference>
<evidence type="ECO:0000256" key="2">
    <source>
        <dbReference type="ARBA" id="ARBA00022448"/>
    </source>
</evidence>
<keyword evidence="7" id="KW-0132">Cell division</keyword>
<reference evidence="8" key="1">
    <citation type="submission" date="2015-10" db="EMBL/GenBank/DDBJ databases">
        <title>Analysis of five complete genome sequences for members of the class Peribacteria in the recently recognized Peregrinibacteria bacterial phylum.</title>
        <authorList>
            <person name="Anantharaman K."/>
            <person name="Brown C.T."/>
            <person name="Burstein D."/>
            <person name="Castelle C.J."/>
            <person name="Probst A.J."/>
            <person name="Thomas B.C."/>
            <person name="Williams K.H."/>
            <person name="Banfield J.F."/>
        </authorList>
    </citation>
    <scope>NUCLEOTIDE SEQUENCE [LARGE SCALE GENOMIC DNA]</scope>
</reference>
<dbReference type="Proteomes" id="UP000069135">
    <property type="component" value="Chromosome"/>
</dbReference>
<name>A0A0S1SAM6_9BACT</name>
<dbReference type="InterPro" id="IPR003593">
    <property type="entry name" value="AAA+_ATPase"/>
</dbReference>
<evidence type="ECO:0000313" key="8">
    <source>
        <dbReference type="Proteomes" id="UP000069135"/>
    </source>
</evidence>
<dbReference type="Pfam" id="PF00005">
    <property type="entry name" value="ABC_tran"/>
    <property type="match status" value="1"/>
</dbReference>
<organism evidence="7 8">
    <name type="scientific">Candidatus Peribacter riflensis</name>
    <dbReference type="NCBI Taxonomy" id="1735162"/>
    <lineage>
        <taxon>Bacteria</taxon>
        <taxon>Candidatus Peregrinibacteriota</taxon>
        <taxon>Candidatus Peribacteria</taxon>
        <taxon>Candidatus Peribacterales</taxon>
        <taxon>Candidatus Peribacteraceae</taxon>
        <taxon>Candidatus Peribacter</taxon>
    </lineage>
</organism>
<dbReference type="AlphaFoldDB" id="A0A0S1SAM6"/>
<dbReference type="STRING" id="1735162.PeribacterB2_0200"/>
<dbReference type="InterPro" id="IPR027417">
    <property type="entry name" value="P-loop_NTPase"/>
</dbReference>
<dbReference type="GO" id="GO:0005886">
    <property type="term" value="C:plasma membrane"/>
    <property type="evidence" value="ECO:0007669"/>
    <property type="project" value="UniProtKB-ARBA"/>
</dbReference>
<evidence type="ECO:0000256" key="3">
    <source>
        <dbReference type="ARBA" id="ARBA00022741"/>
    </source>
</evidence>
<keyword evidence="3" id="KW-0547">Nucleotide-binding</keyword>